<protein>
    <recommendedName>
        <fullName evidence="12">Replication restart protein PriA</fullName>
    </recommendedName>
    <alternativeName>
        <fullName evidence="12">ATP-dependent DNA helicase PriA</fullName>
        <ecNumber evidence="12">5.6.2.4</ecNumber>
    </alternativeName>
    <alternativeName>
        <fullName evidence="12">DNA 3'-5' helicase PriA</fullName>
    </alternativeName>
</protein>
<evidence type="ECO:0000256" key="7">
    <source>
        <dbReference type="ARBA" id="ARBA00022833"/>
    </source>
</evidence>
<keyword evidence="3 12" id="KW-0479">Metal-binding</keyword>
<evidence type="ECO:0000256" key="10">
    <source>
        <dbReference type="ARBA" id="ARBA00023235"/>
    </source>
</evidence>
<comment type="function">
    <text evidence="12">Initiates the restart of stalled replication forks, which reloads the replicative helicase on sites other than the origin of replication. Recognizes and binds to abandoned replication forks and remodels them to uncover a helicase loading site. Promotes assembly of the primosome at these replication forks.</text>
</comment>
<feature type="binding site" evidence="12">
    <location>
        <position position="486"/>
    </location>
    <ligand>
        <name>Zn(2+)</name>
        <dbReference type="ChEBI" id="CHEBI:29105"/>
        <label>2</label>
    </ligand>
</feature>
<feature type="binding site" evidence="12">
    <location>
        <position position="514"/>
    </location>
    <ligand>
        <name>Zn(2+)</name>
        <dbReference type="ChEBI" id="CHEBI:29105"/>
        <label>1</label>
    </ligand>
</feature>
<dbReference type="InterPro" id="IPR042115">
    <property type="entry name" value="PriA_3primeBD_sf"/>
</dbReference>
<evidence type="ECO:0000256" key="12">
    <source>
        <dbReference type="HAMAP-Rule" id="MF_00983"/>
    </source>
</evidence>
<evidence type="ECO:0000256" key="6">
    <source>
        <dbReference type="ARBA" id="ARBA00022806"/>
    </source>
</evidence>
<comment type="similarity">
    <text evidence="12">Belongs to the helicase family. PriA subfamily.</text>
</comment>
<evidence type="ECO:0000313" key="16">
    <source>
        <dbReference type="Proteomes" id="UP000233256"/>
    </source>
</evidence>
<evidence type="ECO:0000256" key="4">
    <source>
        <dbReference type="ARBA" id="ARBA00022741"/>
    </source>
</evidence>
<dbReference type="PANTHER" id="PTHR30580">
    <property type="entry name" value="PRIMOSOMAL PROTEIN N"/>
    <property type="match status" value="1"/>
</dbReference>
<dbReference type="PROSITE" id="PS51192">
    <property type="entry name" value="HELICASE_ATP_BIND_1"/>
    <property type="match status" value="1"/>
</dbReference>
<dbReference type="AlphaFoldDB" id="A0A2N1PUD9"/>
<dbReference type="InterPro" id="IPR041236">
    <property type="entry name" value="PriA_C"/>
</dbReference>
<evidence type="ECO:0000259" key="13">
    <source>
        <dbReference type="PROSITE" id="PS51192"/>
    </source>
</evidence>
<dbReference type="Proteomes" id="UP000233256">
    <property type="component" value="Unassembled WGS sequence"/>
</dbReference>
<dbReference type="PROSITE" id="PS51194">
    <property type="entry name" value="HELICASE_CTER"/>
    <property type="match status" value="1"/>
</dbReference>
<keyword evidence="8 12" id="KW-0067">ATP-binding</keyword>
<evidence type="ECO:0000256" key="5">
    <source>
        <dbReference type="ARBA" id="ARBA00022801"/>
    </source>
</evidence>
<feature type="binding site" evidence="12">
    <location>
        <position position="501"/>
    </location>
    <ligand>
        <name>Zn(2+)</name>
        <dbReference type="ChEBI" id="CHEBI:29105"/>
        <label>2</label>
    </ligand>
</feature>
<feature type="binding site" evidence="12">
    <location>
        <position position="517"/>
    </location>
    <ligand>
        <name>Zn(2+)</name>
        <dbReference type="ChEBI" id="CHEBI:29105"/>
        <label>1</label>
    </ligand>
</feature>
<keyword evidence="4 12" id="KW-0547">Nucleotide-binding</keyword>
<comment type="cofactor">
    <cofactor evidence="12">
        <name>Zn(2+)</name>
        <dbReference type="ChEBI" id="CHEBI:29105"/>
    </cofactor>
    <text evidence="12">Binds 2 zinc ions per subunit.</text>
</comment>
<dbReference type="Pfam" id="PF18319">
    <property type="entry name" value="Zn_ribbon_PriA"/>
    <property type="match status" value="1"/>
</dbReference>
<keyword evidence="6 12" id="KW-0347">Helicase</keyword>
<dbReference type="InterPro" id="IPR014001">
    <property type="entry name" value="Helicase_ATP-bd"/>
</dbReference>
<dbReference type="GO" id="GO:0005524">
    <property type="term" value="F:ATP binding"/>
    <property type="evidence" value="ECO:0007669"/>
    <property type="project" value="UniProtKB-UniRule"/>
</dbReference>
<dbReference type="EC" id="5.6.2.4" evidence="12"/>
<dbReference type="GO" id="GO:0003677">
    <property type="term" value="F:DNA binding"/>
    <property type="evidence" value="ECO:0007669"/>
    <property type="project" value="UniProtKB-UniRule"/>
</dbReference>
<organism evidence="15 16">
    <name type="scientific">Candidatus Wallbacteria bacterium HGW-Wallbacteria-1</name>
    <dbReference type="NCBI Taxonomy" id="2013854"/>
    <lineage>
        <taxon>Bacteria</taxon>
        <taxon>Candidatus Walliibacteriota</taxon>
    </lineage>
</organism>
<keyword evidence="7 12" id="KW-0862">Zinc</keyword>
<feature type="binding site" evidence="12">
    <location>
        <position position="504"/>
    </location>
    <ligand>
        <name>Zn(2+)</name>
        <dbReference type="ChEBI" id="CHEBI:29105"/>
        <label>2</label>
    </ligand>
</feature>
<dbReference type="Pfam" id="PF18074">
    <property type="entry name" value="PriA_C"/>
    <property type="match status" value="1"/>
</dbReference>
<evidence type="ECO:0000256" key="3">
    <source>
        <dbReference type="ARBA" id="ARBA00022723"/>
    </source>
</evidence>
<gene>
    <name evidence="12 15" type="primary">priA</name>
    <name evidence="15" type="ORF">CVV64_00615</name>
</gene>
<reference evidence="15 16" key="1">
    <citation type="journal article" date="2017" name="ISME J.">
        <title>Potential for microbial H2 and metal transformations associated with novel bacteria and archaea in deep terrestrial subsurface sediments.</title>
        <authorList>
            <person name="Hernsdorf A.W."/>
            <person name="Amano Y."/>
            <person name="Miyakawa K."/>
            <person name="Ise K."/>
            <person name="Suzuki Y."/>
            <person name="Anantharaman K."/>
            <person name="Probst A."/>
            <person name="Burstein D."/>
            <person name="Thomas B.C."/>
            <person name="Banfield J.F."/>
        </authorList>
    </citation>
    <scope>NUCLEOTIDE SEQUENCE [LARGE SCALE GENOMIC DNA]</scope>
    <source>
        <strain evidence="15">HGW-Wallbacteria-1</strain>
    </source>
</reference>
<dbReference type="InterPro" id="IPR027417">
    <property type="entry name" value="P-loop_NTPase"/>
</dbReference>
<dbReference type="FunFam" id="3.40.50.300:FF:000489">
    <property type="entry name" value="Primosome assembly protein PriA"/>
    <property type="match status" value="1"/>
</dbReference>
<keyword evidence="2 12" id="KW-0235">DNA replication</keyword>
<evidence type="ECO:0000256" key="2">
    <source>
        <dbReference type="ARBA" id="ARBA00022705"/>
    </source>
</evidence>
<dbReference type="GO" id="GO:0006302">
    <property type="term" value="P:double-strand break repair"/>
    <property type="evidence" value="ECO:0007669"/>
    <property type="project" value="InterPro"/>
</dbReference>
<dbReference type="SUPFAM" id="SSF52540">
    <property type="entry name" value="P-loop containing nucleoside triphosphate hydrolases"/>
    <property type="match status" value="2"/>
</dbReference>
<feature type="binding site" evidence="12">
    <location>
        <position position="483"/>
    </location>
    <ligand>
        <name>Zn(2+)</name>
        <dbReference type="ChEBI" id="CHEBI:29105"/>
        <label>2</label>
    </ligand>
</feature>
<feature type="binding site" evidence="12">
    <location>
        <position position="477"/>
    </location>
    <ligand>
        <name>Zn(2+)</name>
        <dbReference type="ChEBI" id="CHEBI:29105"/>
        <label>1</label>
    </ligand>
</feature>
<dbReference type="GO" id="GO:1990077">
    <property type="term" value="C:primosome complex"/>
    <property type="evidence" value="ECO:0007669"/>
    <property type="project" value="UniProtKB-UniRule"/>
</dbReference>
<dbReference type="CDD" id="cd17929">
    <property type="entry name" value="DEXHc_priA"/>
    <property type="match status" value="1"/>
</dbReference>
<evidence type="ECO:0000259" key="14">
    <source>
        <dbReference type="PROSITE" id="PS51194"/>
    </source>
</evidence>
<dbReference type="InterPro" id="IPR001650">
    <property type="entry name" value="Helicase_C-like"/>
</dbReference>
<dbReference type="GO" id="GO:0006270">
    <property type="term" value="P:DNA replication initiation"/>
    <property type="evidence" value="ECO:0007669"/>
    <property type="project" value="TreeGrafter"/>
</dbReference>
<dbReference type="GO" id="GO:0008270">
    <property type="term" value="F:zinc ion binding"/>
    <property type="evidence" value="ECO:0007669"/>
    <property type="project" value="UniProtKB-UniRule"/>
</dbReference>
<feature type="domain" description="Helicase C-terminal" evidence="14">
    <location>
        <begin position="509"/>
        <end position="679"/>
    </location>
</feature>
<dbReference type="CDD" id="cd18804">
    <property type="entry name" value="SF2_C_priA"/>
    <property type="match status" value="1"/>
</dbReference>
<keyword evidence="1 12" id="KW-0639">Primosome</keyword>
<dbReference type="InterPro" id="IPR041222">
    <property type="entry name" value="PriA_3primeBD"/>
</dbReference>
<accession>A0A2N1PUD9</accession>
<dbReference type="GO" id="GO:0006269">
    <property type="term" value="P:DNA replication, synthesis of primer"/>
    <property type="evidence" value="ECO:0007669"/>
    <property type="project" value="UniProtKB-KW"/>
</dbReference>
<keyword evidence="10 12" id="KW-0413">Isomerase</keyword>
<dbReference type="SMART" id="SM00490">
    <property type="entry name" value="HELICc"/>
    <property type="match status" value="1"/>
</dbReference>
<evidence type="ECO:0000256" key="11">
    <source>
        <dbReference type="ARBA" id="ARBA00048988"/>
    </source>
</evidence>
<evidence type="ECO:0000313" key="15">
    <source>
        <dbReference type="EMBL" id="PKK91961.1"/>
    </source>
</evidence>
<dbReference type="HAMAP" id="MF_00983">
    <property type="entry name" value="PriA"/>
    <property type="match status" value="1"/>
</dbReference>
<comment type="catalytic activity">
    <reaction evidence="12">
        <text>Couples ATP hydrolysis with the unwinding of duplex DNA by translocating in the 3'-5' direction.</text>
        <dbReference type="EC" id="5.6.2.4"/>
    </reaction>
</comment>
<keyword evidence="5 12" id="KW-0378">Hydrolase</keyword>
<dbReference type="Pfam" id="PF00271">
    <property type="entry name" value="Helicase_C"/>
    <property type="match status" value="1"/>
</dbReference>
<keyword evidence="9 12" id="KW-0238">DNA-binding</keyword>
<evidence type="ECO:0000256" key="9">
    <source>
        <dbReference type="ARBA" id="ARBA00023125"/>
    </source>
</evidence>
<dbReference type="SMART" id="SM00487">
    <property type="entry name" value="DEXDc"/>
    <property type="match status" value="1"/>
</dbReference>
<proteinExistence type="inferred from homology"/>
<feature type="domain" description="Helicase ATP-binding" evidence="13">
    <location>
        <begin position="246"/>
        <end position="412"/>
    </location>
</feature>
<dbReference type="Gene3D" id="3.40.50.300">
    <property type="entry name" value="P-loop containing nucleotide triphosphate hydrolases"/>
    <property type="match status" value="2"/>
</dbReference>
<dbReference type="GO" id="GO:0006310">
    <property type="term" value="P:DNA recombination"/>
    <property type="evidence" value="ECO:0007669"/>
    <property type="project" value="InterPro"/>
</dbReference>
<dbReference type="Pfam" id="PF17764">
    <property type="entry name" value="PriA_3primeBD"/>
    <property type="match status" value="1"/>
</dbReference>
<dbReference type="InterPro" id="IPR005259">
    <property type="entry name" value="PriA"/>
</dbReference>
<dbReference type="InterPro" id="IPR040498">
    <property type="entry name" value="PriA_CRR"/>
</dbReference>
<dbReference type="NCBIfam" id="TIGR00595">
    <property type="entry name" value="priA"/>
    <property type="match status" value="1"/>
</dbReference>
<dbReference type="GO" id="GO:0043138">
    <property type="term" value="F:3'-5' DNA helicase activity"/>
    <property type="evidence" value="ECO:0007669"/>
    <property type="project" value="UniProtKB-EC"/>
</dbReference>
<dbReference type="InterPro" id="IPR011545">
    <property type="entry name" value="DEAD/DEAH_box_helicase_dom"/>
</dbReference>
<dbReference type="Pfam" id="PF00270">
    <property type="entry name" value="DEAD"/>
    <property type="match status" value="1"/>
</dbReference>
<sequence length="788" mass="87744">MECHLKKESGNDEAKPLEKSESLKASAVLIAEVVLKIPVFRYFDYTVPEKLLNVITIGHMVRVPFSGRFGVVGFVVGLREATVEDSTRKLKQIRDFVDAAPLEEGIMELSAWMAERYVCPQGMVLDAITPAPVKRSSVRRAVSSSVVRLMDNEAFSVLLQSIPQAHRARRRLAEVLMSDESQSVDCAVSNASVARSALQWFVEKGVIEIRHEKISRYNPPLPSDESSDIPLPTPHQARALETIRGALDEGLHRVFLIHGITGSGKTEVYLQSISMVLARGRNALVLVPEIALTPQMIRGFRRRFGDLVAVLHSHLSDGERMDEWDRLRTGEARIAVGARSAVFAPLPNLGLIIVDEEHENSYKQARTPAYNAKDVARFRISRDQGLLILGSATPSVEDYHASINGEFELIALPDRVGGKPLPPVRMVDMREEFKAGNYSLFSRVLKASIERELGRGGKVILLLNRRGHSSYVFCRNCGEPIRCQHCDVTMKYHLNSKLLKCHYCDCQRTSPRQCPACNSQFIKYFGAGTQKVVSEAEKLFGNAGILRMDADTTGTKEAHDRILQAFENGPYGILVGTQMVAKGLDIHKVSLVGILSGDLALNLPDFRAGERTFQLVTQVAGRAGRGEMAGEVILQTYQPENPVLMAASNHDFNVFYDMELPQRERHFLPPFSSLVRLVFSGSDEPSTRELSFKLFRALNEAMDAHWKEASRGGGECFGNGSCSPPKVKFIGPEEAPVARIREKYRWHLLVAIDDLGFFSDLLRNVMSSSREFSDTSRITIDVEPQNLL</sequence>
<feature type="binding site" evidence="12">
    <location>
        <position position="474"/>
    </location>
    <ligand>
        <name>Zn(2+)</name>
        <dbReference type="ChEBI" id="CHEBI:29105"/>
        <label>1</label>
    </ligand>
</feature>
<comment type="catalytic activity">
    <reaction evidence="11 12">
        <text>ATP + H2O = ADP + phosphate + H(+)</text>
        <dbReference type="Rhea" id="RHEA:13065"/>
        <dbReference type="ChEBI" id="CHEBI:15377"/>
        <dbReference type="ChEBI" id="CHEBI:15378"/>
        <dbReference type="ChEBI" id="CHEBI:30616"/>
        <dbReference type="ChEBI" id="CHEBI:43474"/>
        <dbReference type="ChEBI" id="CHEBI:456216"/>
        <dbReference type="EC" id="5.6.2.4"/>
    </reaction>
</comment>
<dbReference type="GO" id="GO:0016887">
    <property type="term" value="F:ATP hydrolysis activity"/>
    <property type="evidence" value="ECO:0007669"/>
    <property type="project" value="RHEA"/>
</dbReference>
<comment type="caution">
    <text evidence="15">The sequence shown here is derived from an EMBL/GenBank/DDBJ whole genome shotgun (WGS) entry which is preliminary data.</text>
</comment>
<dbReference type="EMBL" id="PGXC01000001">
    <property type="protein sequence ID" value="PKK91961.1"/>
    <property type="molecule type" value="Genomic_DNA"/>
</dbReference>
<evidence type="ECO:0000256" key="1">
    <source>
        <dbReference type="ARBA" id="ARBA00022515"/>
    </source>
</evidence>
<dbReference type="PANTHER" id="PTHR30580:SF0">
    <property type="entry name" value="PRIMOSOMAL PROTEIN N"/>
    <property type="match status" value="1"/>
</dbReference>
<name>A0A2N1PUD9_9BACT</name>
<evidence type="ECO:0000256" key="8">
    <source>
        <dbReference type="ARBA" id="ARBA00022840"/>
    </source>
</evidence>
<comment type="subunit">
    <text evidence="12">Component of the replication restart primosome.</text>
</comment>
<dbReference type="Gene3D" id="3.40.1440.60">
    <property type="entry name" value="PriA, 3(prime) DNA-binding domain"/>
    <property type="match status" value="1"/>
</dbReference>